<dbReference type="InterPro" id="IPR004358">
    <property type="entry name" value="Sig_transdc_His_kin-like_C"/>
</dbReference>
<dbReference type="FunFam" id="3.30.565.10:FF:000006">
    <property type="entry name" value="Sensor histidine kinase WalK"/>
    <property type="match status" value="1"/>
</dbReference>
<accession>A0A3E1EW69</accession>
<dbReference type="EMBL" id="QURB01000007">
    <property type="protein sequence ID" value="RFC53799.1"/>
    <property type="molecule type" value="Genomic_DNA"/>
</dbReference>
<keyword evidence="6" id="KW-0812">Transmembrane</keyword>
<dbReference type="PROSITE" id="PS50109">
    <property type="entry name" value="HIS_KIN"/>
    <property type="match status" value="1"/>
</dbReference>
<dbReference type="EC" id="2.7.13.3" evidence="2"/>
<evidence type="ECO:0000256" key="2">
    <source>
        <dbReference type="ARBA" id="ARBA00012438"/>
    </source>
</evidence>
<sequence length="467" mass="54088">MIKDKGYSYYNYFLFLSLFLIAGYFITSLYLMNRSSRSGKQAEMFGYTVEKTNKVIQQVTQLETSAYSFILTKGKRSKAIYLHKKEGLLKDVDKLINHCLKLELPFHETEKLNKLIIQRIKTLEYLMSEENMSSDHQIEHMAFGNETTLQILNTLKKIRSVNGQMRESNQRDAKIANRNAMVLLAIFGAIMILIVFISFFKMRKEIMRSERYLKEINQINFELSSMNENLENFAYVASHDLNEPLRKIKTFGDLIEIELSNEEISRETIVQHVNRMQSASTRMQDLIEDLLSYSRISRDYEINKKIDLNKEVLTVLSDLEISIKENNAEIIINRLPHEILADEVQMRQLFQNLISNAIKFKKADQDPIVKIDSERVIARQTGIEELQAYDNKEYWKISVNDNGIGFEEQYSEKVFAVFQRLHGRSAYEGTGIGLSICKKIAENHNGSISVISKIGEGATFEIYLPVT</sequence>
<dbReference type="CDD" id="cd00082">
    <property type="entry name" value="HisKA"/>
    <property type="match status" value="1"/>
</dbReference>
<keyword evidence="6" id="KW-1133">Transmembrane helix</keyword>
<dbReference type="InterPro" id="IPR036890">
    <property type="entry name" value="HATPase_C_sf"/>
</dbReference>
<dbReference type="OrthoDB" id="9781208at2"/>
<evidence type="ECO:0000259" key="7">
    <source>
        <dbReference type="PROSITE" id="PS50109"/>
    </source>
</evidence>
<evidence type="ECO:0000256" key="6">
    <source>
        <dbReference type="SAM" id="Phobius"/>
    </source>
</evidence>
<dbReference type="SUPFAM" id="SSF47384">
    <property type="entry name" value="Homodimeric domain of signal transducing histidine kinase"/>
    <property type="match status" value="1"/>
</dbReference>
<evidence type="ECO:0000256" key="5">
    <source>
        <dbReference type="ARBA" id="ARBA00022777"/>
    </source>
</evidence>
<feature type="transmembrane region" description="Helical" evidence="6">
    <location>
        <begin position="12"/>
        <end position="32"/>
    </location>
</feature>
<dbReference type="SUPFAM" id="SSF55874">
    <property type="entry name" value="ATPase domain of HSP90 chaperone/DNA topoisomerase II/histidine kinase"/>
    <property type="match status" value="1"/>
</dbReference>
<dbReference type="Pfam" id="PF00512">
    <property type="entry name" value="HisKA"/>
    <property type="match status" value="1"/>
</dbReference>
<evidence type="ECO:0000256" key="4">
    <source>
        <dbReference type="ARBA" id="ARBA00022679"/>
    </source>
</evidence>
<gene>
    <name evidence="8" type="ORF">DXU93_11775</name>
</gene>
<comment type="catalytic activity">
    <reaction evidence="1">
        <text>ATP + protein L-histidine = ADP + protein N-phospho-L-histidine.</text>
        <dbReference type="EC" id="2.7.13.3"/>
    </reaction>
</comment>
<feature type="transmembrane region" description="Helical" evidence="6">
    <location>
        <begin position="180"/>
        <end position="200"/>
    </location>
</feature>
<dbReference type="InterPro" id="IPR003661">
    <property type="entry name" value="HisK_dim/P_dom"/>
</dbReference>
<organism evidence="8 9">
    <name type="scientific">Brumimicrobium aurantiacum</name>
    <dbReference type="NCBI Taxonomy" id="1737063"/>
    <lineage>
        <taxon>Bacteria</taxon>
        <taxon>Pseudomonadati</taxon>
        <taxon>Bacteroidota</taxon>
        <taxon>Flavobacteriia</taxon>
        <taxon>Flavobacteriales</taxon>
        <taxon>Crocinitomicaceae</taxon>
        <taxon>Brumimicrobium</taxon>
    </lineage>
</organism>
<comment type="caution">
    <text evidence="8">The sequence shown here is derived from an EMBL/GenBank/DDBJ whole genome shotgun (WGS) entry which is preliminary data.</text>
</comment>
<evidence type="ECO:0000313" key="8">
    <source>
        <dbReference type="EMBL" id="RFC53799.1"/>
    </source>
</evidence>
<dbReference type="InterPro" id="IPR036097">
    <property type="entry name" value="HisK_dim/P_sf"/>
</dbReference>
<dbReference type="PANTHER" id="PTHR43304:SF1">
    <property type="entry name" value="PAC DOMAIN-CONTAINING PROTEIN"/>
    <property type="match status" value="1"/>
</dbReference>
<protein>
    <recommendedName>
        <fullName evidence="2">histidine kinase</fullName>
        <ecNumber evidence="2">2.7.13.3</ecNumber>
    </recommendedName>
</protein>
<name>A0A3E1EW69_9FLAO</name>
<evidence type="ECO:0000313" key="9">
    <source>
        <dbReference type="Proteomes" id="UP000257127"/>
    </source>
</evidence>
<dbReference type="Proteomes" id="UP000257127">
    <property type="component" value="Unassembled WGS sequence"/>
</dbReference>
<keyword evidence="4" id="KW-0808">Transferase</keyword>
<dbReference type="Gene3D" id="3.30.565.10">
    <property type="entry name" value="Histidine kinase-like ATPase, C-terminal domain"/>
    <property type="match status" value="1"/>
</dbReference>
<dbReference type="Pfam" id="PF02518">
    <property type="entry name" value="HATPase_c"/>
    <property type="match status" value="1"/>
</dbReference>
<dbReference type="SMART" id="SM00387">
    <property type="entry name" value="HATPase_c"/>
    <property type="match status" value="1"/>
</dbReference>
<dbReference type="InterPro" id="IPR052162">
    <property type="entry name" value="Sensor_kinase/Photoreceptor"/>
</dbReference>
<reference evidence="8 9" key="1">
    <citation type="submission" date="2018-08" db="EMBL/GenBank/DDBJ databases">
        <title>The draft genome squence of Brumimicrobium sp. N62.</title>
        <authorList>
            <person name="Du Z.-J."/>
            <person name="Luo H.-R."/>
        </authorList>
    </citation>
    <scope>NUCLEOTIDE SEQUENCE [LARGE SCALE GENOMIC DNA]</scope>
    <source>
        <strain evidence="8 9">N62</strain>
    </source>
</reference>
<keyword evidence="5" id="KW-0418">Kinase</keyword>
<dbReference type="InterPro" id="IPR005467">
    <property type="entry name" value="His_kinase_dom"/>
</dbReference>
<dbReference type="PANTHER" id="PTHR43304">
    <property type="entry name" value="PHYTOCHROME-LIKE PROTEIN CPH1"/>
    <property type="match status" value="1"/>
</dbReference>
<feature type="domain" description="Histidine kinase" evidence="7">
    <location>
        <begin position="236"/>
        <end position="467"/>
    </location>
</feature>
<evidence type="ECO:0000256" key="3">
    <source>
        <dbReference type="ARBA" id="ARBA00022553"/>
    </source>
</evidence>
<keyword evidence="3" id="KW-0597">Phosphoprotein</keyword>
<dbReference type="Gene3D" id="1.10.287.130">
    <property type="match status" value="1"/>
</dbReference>
<dbReference type="SMART" id="SM00388">
    <property type="entry name" value="HisKA"/>
    <property type="match status" value="1"/>
</dbReference>
<dbReference type="AlphaFoldDB" id="A0A3E1EW69"/>
<dbReference type="InterPro" id="IPR003594">
    <property type="entry name" value="HATPase_dom"/>
</dbReference>
<keyword evidence="9" id="KW-1185">Reference proteome</keyword>
<dbReference type="PRINTS" id="PR00344">
    <property type="entry name" value="BCTRLSENSOR"/>
</dbReference>
<keyword evidence="6" id="KW-0472">Membrane</keyword>
<evidence type="ECO:0000256" key="1">
    <source>
        <dbReference type="ARBA" id="ARBA00000085"/>
    </source>
</evidence>
<dbReference type="RefSeq" id="WP_116881495.1">
    <property type="nucleotide sequence ID" value="NZ_QURB01000007.1"/>
</dbReference>
<proteinExistence type="predicted"/>
<dbReference type="GO" id="GO:0000155">
    <property type="term" value="F:phosphorelay sensor kinase activity"/>
    <property type="evidence" value="ECO:0007669"/>
    <property type="project" value="InterPro"/>
</dbReference>